<accession>A0ABU0HKW9</accession>
<dbReference type="PANTHER" id="PTHR35564">
    <property type="match status" value="1"/>
</dbReference>
<reference evidence="1 2" key="1">
    <citation type="submission" date="2023-07" db="EMBL/GenBank/DDBJ databases">
        <title>Genomic Encyclopedia of Type Strains, Phase IV (KMG-IV): sequencing the most valuable type-strain genomes for metagenomic binning, comparative biology and taxonomic classification.</title>
        <authorList>
            <person name="Goeker M."/>
        </authorList>
    </citation>
    <scope>NUCLEOTIDE SEQUENCE [LARGE SCALE GENOMIC DNA]</scope>
    <source>
        <strain evidence="1 2">DSM 19562</strain>
    </source>
</reference>
<dbReference type="PANTHER" id="PTHR35564:SF3">
    <property type="entry name" value="TYPE VI SECRETION SYSTEM BASEPLATE SUBUNIT TSSG"/>
    <property type="match status" value="1"/>
</dbReference>
<dbReference type="RefSeq" id="WP_238252629.1">
    <property type="nucleotide sequence ID" value="NZ_BPQX01000056.1"/>
</dbReference>
<evidence type="ECO:0000313" key="1">
    <source>
        <dbReference type="EMBL" id="MDQ0442970.1"/>
    </source>
</evidence>
<dbReference type="InterPro" id="IPR010732">
    <property type="entry name" value="T6SS_TssG-like"/>
</dbReference>
<organism evidence="1 2">
    <name type="scientific">Methylobacterium persicinum</name>
    <dbReference type="NCBI Taxonomy" id="374426"/>
    <lineage>
        <taxon>Bacteria</taxon>
        <taxon>Pseudomonadati</taxon>
        <taxon>Pseudomonadota</taxon>
        <taxon>Alphaproteobacteria</taxon>
        <taxon>Hyphomicrobiales</taxon>
        <taxon>Methylobacteriaceae</taxon>
        <taxon>Methylobacterium</taxon>
    </lineage>
</organism>
<keyword evidence="2" id="KW-1185">Reference proteome</keyword>
<evidence type="ECO:0000313" key="2">
    <source>
        <dbReference type="Proteomes" id="UP001236369"/>
    </source>
</evidence>
<protein>
    <submittedName>
        <fullName evidence="1">Type VI secretion system protein ImpH</fullName>
    </submittedName>
</protein>
<gene>
    <name evidence="1" type="ORF">QO016_002467</name>
</gene>
<proteinExistence type="predicted"/>
<dbReference type="Proteomes" id="UP001236369">
    <property type="component" value="Unassembled WGS sequence"/>
</dbReference>
<comment type="caution">
    <text evidence="1">The sequence shown here is derived from an EMBL/GenBank/DDBJ whole genome shotgun (WGS) entry which is preliminary data.</text>
</comment>
<dbReference type="Pfam" id="PF06996">
    <property type="entry name" value="T6SS_TssG"/>
    <property type="match status" value="1"/>
</dbReference>
<name>A0ABU0HKW9_9HYPH</name>
<sequence>MSEPAPLDPAAIQFNELCLWLERAYPQPGGLGATGAPRRERVRFRANPTLAFPAEEVAAVALPAGPGEPVIVTANLFGLHGPSSPLPPAVTERIVHAQEDGALRAFLDFFNHRLLALLFRIWKHYRHQHRYRAGGTDPITDAVAALFGKVGREGGDGTPSRTLLLPYTGLLALPTRSASSVARIVSHYFGHPCAVEEFIPREIRIPDDALWRLGAAEMGLGVETVAGRTMPDNLGKFRLRLGPLTAAACDRLLPDGPDHRRLIELIRFSIRDPLEWDIAFVLAPGEAQPMRLGVSRLGWSGWLKATSEGPVEFVVGTGKPS</sequence>
<dbReference type="EMBL" id="JAUSVV010000004">
    <property type="protein sequence ID" value="MDQ0442970.1"/>
    <property type="molecule type" value="Genomic_DNA"/>
</dbReference>
<dbReference type="NCBIfam" id="TIGR03347">
    <property type="entry name" value="VI_chp_1"/>
    <property type="match status" value="1"/>
</dbReference>